<evidence type="ECO:0000256" key="3">
    <source>
        <dbReference type="ARBA" id="ARBA00022475"/>
    </source>
</evidence>
<dbReference type="Pfam" id="PF00528">
    <property type="entry name" value="BPD_transp_1"/>
    <property type="match status" value="1"/>
</dbReference>
<comment type="caution">
    <text evidence="10">The sequence shown here is derived from an EMBL/GenBank/DDBJ whole genome shotgun (WGS) entry which is preliminary data.</text>
</comment>
<protein>
    <submittedName>
        <fullName evidence="10">Carbohydrate ABC transporter permease</fullName>
    </submittedName>
</protein>
<sequence>MSTTVTSTETREDTSPLSGHVPTAREVKKAKKLQAGGSRLGATAFILPAYFFYAGFLLVPLLLTFLLSFTSWNGVGYNNIPLAGWANYMRLAIDPVFMTSLWNNGVFLATSMVLKIGLAFALALMLRREFPLAGFFRATFIIPSILSMIVVGVILKFLFHPSNGIINPLLQSVGLGQFVGAWLGDPSRALPILIGLELWLGFGLSLFVFLAAMSSLPQDVFEAARVDGAKPWQETWYVTIPLLAPTFRLVALLVAIDSLKVFGTVYVATSGGPNHATEVVATWAFFQAFTANQVGYGSAIMSVLIVATLILAVFYARSIHKHQKEAERR</sequence>
<keyword evidence="2 7" id="KW-0813">Transport</keyword>
<feature type="region of interest" description="Disordered" evidence="8">
    <location>
        <begin position="1"/>
        <end position="20"/>
    </location>
</feature>
<dbReference type="CDD" id="cd06261">
    <property type="entry name" value="TM_PBP2"/>
    <property type="match status" value="1"/>
</dbReference>
<dbReference type="Gene3D" id="1.10.3720.10">
    <property type="entry name" value="MetI-like"/>
    <property type="match status" value="1"/>
</dbReference>
<evidence type="ECO:0000259" key="9">
    <source>
        <dbReference type="PROSITE" id="PS50928"/>
    </source>
</evidence>
<keyword evidence="5 7" id="KW-1133">Transmembrane helix</keyword>
<dbReference type="EMBL" id="JBHLTG010000002">
    <property type="protein sequence ID" value="MFC0678180.1"/>
    <property type="molecule type" value="Genomic_DNA"/>
</dbReference>
<feature type="transmembrane region" description="Helical" evidence="7">
    <location>
        <begin position="298"/>
        <end position="316"/>
    </location>
</feature>
<comment type="similarity">
    <text evidence="7">Belongs to the binding-protein-dependent transport system permease family.</text>
</comment>
<dbReference type="PANTHER" id="PTHR30193:SF37">
    <property type="entry name" value="INNER MEMBRANE ABC TRANSPORTER PERMEASE PROTEIN YCJO"/>
    <property type="match status" value="1"/>
</dbReference>
<feature type="domain" description="ABC transmembrane type-1" evidence="9">
    <location>
        <begin position="101"/>
        <end position="315"/>
    </location>
</feature>
<feature type="transmembrane region" description="Helical" evidence="7">
    <location>
        <begin position="236"/>
        <end position="256"/>
    </location>
</feature>
<reference evidence="10 11" key="1">
    <citation type="submission" date="2024-09" db="EMBL/GenBank/DDBJ databases">
        <authorList>
            <person name="Sun Q."/>
            <person name="Mori K."/>
        </authorList>
    </citation>
    <scope>NUCLEOTIDE SEQUENCE [LARGE SCALE GENOMIC DNA]</scope>
    <source>
        <strain evidence="10 11">KCTC 23076</strain>
    </source>
</reference>
<dbReference type="InterPro" id="IPR051393">
    <property type="entry name" value="ABC_transporter_permease"/>
</dbReference>
<feature type="transmembrane region" description="Helical" evidence="7">
    <location>
        <begin position="138"/>
        <end position="159"/>
    </location>
</feature>
<keyword evidence="4 7" id="KW-0812">Transmembrane</keyword>
<evidence type="ECO:0000313" key="10">
    <source>
        <dbReference type="EMBL" id="MFC0678180.1"/>
    </source>
</evidence>
<keyword evidence="6 7" id="KW-0472">Membrane</keyword>
<dbReference type="PANTHER" id="PTHR30193">
    <property type="entry name" value="ABC TRANSPORTER PERMEASE PROTEIN"/>
    <property type="match status" value="1"/>
</dbReference>
<dbReference type="InterPro" id="IPR035906">
    <property type="entry name" value="MetI-like_sf"/>
</dbReference>
<dbReference type="PROSITE" id="PS50928">
    <property type="entry name" value="ABC_TM1"/>
    <property type="match status" value="1"/>
</dbReference>
<name>A0ABV6RMH4_9GAMM</name>
<proteinExistence type="inferred from homology"/>
<dbReference type="InterPro" id="IPR000515">
    <property type="entry name" value="MetI-like"/>
</dbReference>
<comment type="subcellular location">
    <subcellularLocation>
        <location evidence="1 7">Cell membrane</location>
        <topology evidence="1 7">Multi-pass membrane protein</topology>
    </subcellularLocation>
</comment>
<dbReference type="RefSeq" id="WP_386667801.1">
    <property type="nucleotide sequence ID" value="NZ_JBHLTG010000002.1"/>
</dbReference>
<accession>A0ABV6RMH4</accession>
<evidence type="ECO:0000256" key="6">
    <source>
        <dbReference type="ARBA" id="ARBA00023136"/>
    </source>
</evidence>
<feature type="transmembrane region" description="Helical" evidence="7">
    <location>
        <begin position="40"/>
        <end position="67"/>
    </location>
</feature>
<evidence type="ECO:0000256" key="2">
    <source>
        <dbReference type="ARBA" id="ARBA00022448"/>
    </source>
</evidence>
<keyword evidence="11" id="KW-1185">Reference proteome</keyword>
<feature type="transmembrane region" description="Helical" evidence="7">
    <location>
        <begin position="196"/>
        <end position="216"/>
    </location>
</feature>
<organism evidence="10 11">
    <name type="scientific">Lysobacter korlensis</name>
    <dbReference type="NCBI Taxonomy" id="553636"/>
    <lineage>
        <taxon>Bacteria</taxon>
        <taxon>Pseudomonadati</taxon>
        <taxon>Pseudomonadota</taxon>
        <taxon>Gammaproteobacteria</taxon>
        <taxon>Lysobacterales</taxon>
        <taxon>Lysobacteraceae</taxon>
        <taxon>Lysobacter</taxon>
    </lineage>
</organism>
<evidence type="ECO:0000256" key="7">
    <source>
        <dbReference type="RuleBase" id="RU363032"/>
    </source>
</evidence>
<feature type="transmembrane region" description="Helical" evidence="7">
    <location>
        <begin position="105"/>
        <end position="126"/>
    </location>
</feature>
<evidence type="ECO:0000256" key="4">
    <source>
        <dbReference type="ARBA" id="ARBA00022692"/>
    </source>
</evidence>
<evidence type="ECO:0000313" key="11">
    <source>
        <dbReference type="Proteomes" id="UP001589896"/>
    </source>
</evidence>
<gene>
    <name evidence="10" type="ORF">ACFFGH_10045</name>
</gene>
<evidence type="ECO:0000256" key="5">
    <source>
        <dbReference type="ARBA" id="ARBA00022989"/>
    </source>
</evidence>
<dbReference type="Proteomes" id="UP001589896">
    <property type="component" value="Unassembled WGS sequence"/>
</dbReference>
<keyword evidence="3" id="KW-1003">Cell membrane</keyword>
<evidence type="ECO:0000256" key="8">
    <source>
        <dbReference type="SAM" id="MobiDB-lite"/>
    </source>
</evidence>
<evidence type="ECO:0000256" key="1">
    <source>
        <dbReference type="ARBA" id="ARBA00004651"/>
    </source>
</evidence>
<dbReference type="SUPFAM" id="SSF161098">
    <property type="entry name" value="MetI-like"/>
    <property type="match status" value="1"/>
</dbReference>